<keyword evidence="4 7" id="KW-0812">Transmembrane</keyword>
<dbReference type="GO" id="GO:0016758">
    <property type="term" value="F:hexosyltransferase activity"/>
    <property type="evidence" value="ECO:0007669"/>
    <property type="project" value="TreeGrafter"/>
</dbReference>
<feature type="transmembrane region" description="Helical" evidence="7">
    <location>
        <begin position="603"/>
        <end position="624"/>
    </location>
</feature>
<dbReference type="InterPro" id="IPR029044">
    <property type="entry name" value="Nucleotide-diphossugar_trans"/>
</dbReference>
<evidence type="ECO:0000259" key="8">
    <source>
        <dbReference type="Pfam" id="PF00535"/>
    </source>
</evidence>
<name>A0A4Q7DFA4_9PROT</name>
<evidence type="ECO:0000256" key="4">
    <source>
        <dbReference type="ARBA" id="ARBA00022692"/>
    </source>
</evidence>
<dbReference type="Proteomes" id="UP000293550">
    <property type="component" value="Unassembled WGS sequence"/>
</dbReference>
<protein>
    <submittedName>
        <fullName evidence="9">Glycosyltransferase</fullName>
    </submittedName>
</protein>
<dbReference type="AlphaFoldDB" id="A0A4Q7DFA4"/>
<dbReference type="OrthoDB" id="9806824at2"/>
<keyword evidence="10" id="KW-1185">Reference proteome</keyword>
<feature type="domain" description="Glycosyltransferase 2-like" evidence="8">
    <location>
        <begin position="166"/>
        <end position="357"/>
    </location>
</feature>
<reference evidence="9 10" key="1">
    <citation type="submission" date="2018-10" db="EMBL/GenBank/DDBJ databases">
        <title>An updated phylogeny of the Alphaproteobacteria reveals that the parasitic Rickettsiales and Holosporales have independent origins.</title>
        <authorList>
            <person name="Munoz-Gomez S.A."/>
            <person name="Hess S."/>
            <person name="Burger G."/>
            <person name="Lang B.F."/>
            <person name="Susko E."/>
            <person name="Slamovits C.H."/>
            <person name="Roger A.J."/>
        </authorList>
    </citation>
    <scope>NUCLEOTIDE SEQUENCE [LARGE SCALE GENOMIC DNA]</scope>
    <source>
        <strain evidence="9">HOLO01</strain>
    </source>
</reference>
<comment type="subcellular location">
    <subcellularLocation>
        <location evidence="1">Membrane</location>
        <topology evidence="1">Multi-pass membrane protein</topology>
    </subcellularLocation>
</comment>
<evidence type="ECO:0000256" key="2">
    <source>
        <dbReference type="ARBA" id="ARBA00022676"/>
    </source>
</evidence>
<dbReference type="PANTHER" id="PTHR43867:SF2">
    <property type="entry name" value="CELLULOSE SYNTHASE CATALYTIC SUBUNIT A [UDP-FORMING]"/>
    <property type="match status" value="1"/>
</dbReference>
<organism evidence="9 10">
    <name type="scientific">Candidatus Finniella inopinata</name>
    <dbReference type="NCBI Taxonomy" id="1696036"/>
    <lineage>
        <taxon>Bacteria</taxon>
        <taxon>Pseudomonadati</taxon>
        <taxon>Pseudomonadota</taxon>
        <taxon>Alphaproteobacteria</taxon>
        <taxon>Holosporales</taxon>
        <taxon>Candidatus Paracaedibacteraceae</taxon>
        <taxon>Candidatus Finniella</taxon>
    </lineage>
</organism>
<dbReference type="Pfam" id="PF00535">
    <property type="entry name" value="Glycos_transf_2"/>
    <property type="match status" value="1"/>
</dbReference>
<keyword evidence="3 9" id="KW-0808">Transferase</keyword>
<feature type="transmembrane region" description="Helical" evidence="7">
    <location>
        <begin position="85"/>
        <end position="103"/>
    </location>
</feature>
<dbReference type="InterPro" id="IPR001173">
    <property type="entry name" value="Glyco_trans_2-like"/>
</dbReference>
<keyword evidence="6 7" id="KW-0472">Membrane</keyword>
<sequence>MSFLWVTIPTLVLITAVNSYLHLFECQKIHVVSIIFMNKDISGICIPAHPSEPISESSENSFYFKNYEERMRPNPPIDLSHIQSVFRLIGIITIVFGGHYIGWRWLYSLNDQAPIFSLALITAETMAYFGLFLFIMSLWTEIPIKELEEMRGCIKSKRTLVPSVDIFIATYNEDPELVRLSIQDAKRVTYSELSKVNIYVLDDGNRPEMEKIAVEETVEYLSRQNNVGYKAGNLSNGLYHSNGEFIIVCDADTRLYPDFLEKTIGFFDNPSVAWVQTPQWFYDLHDGIDPRSYFKKLFPYVGKMMGLFVYHVFGVRQFLADPFLSDGTIFYDVILNRRNAHNASFCCGAGSIHRRTALLEIAKAYALSIGKDHKDLEAFRPFLFHISEDIYTSLEIHKSKKWISILYPQVLSKMLSPQDGLSRHKQLYRYALGTLDMAKKEGGILFKTGLTFFQRMFYFCTVYSYLNAIWSMIFFLVPIFYLFTEISPIGVSAPEVLKKLIPFLVANELLQMIAYWGRNTFHARVLTLGCFWIHLKALYSTIRKKPVEFDVTSKTPGVEKRFVNLVRPHLIIIGLSVLAIIWSITMVILGLSYSHIGILCMNYLWIICNLIILVRFVLGMIWTWEKEPIA</sequence>
<proteinExistence type="predicted"/>
<keyword evidence="2" id="KW-0328">Glycosyltransferase</keyword>
<evidence type="ECO:0000256" key="7">
    <source>
        <dbReference type="SAM" id="Phobius"/>
    </source>
</evidence>
<accession>A0A4Q7DFA4</accession>
<dbReference type="InterPro" id="IPR050321">
    <property type="entry name" value="Glycosyltr_2/OpgH_subfam"/>
</dbReference>
<dbReference type="GO" id="GO:0005886">
    <property type="term" value="C:plasma membrane"/>
    <property type="evidence" value="ECO:0007669"/>
    <property type="project" value="TreeGrafter"/>
</dbReference>
<evidence type="ECO:0000256" key="1">
    <source>
        <dbReference type="ARBA" id="ARBA00004141"/>
    </source>
</evidence>
<feature type="transmembrane region" description="Helical" evidence="7">
    <location>
        <begin position="462"/>
        <end position="484"/>
    </location>
</feature>
<dbReference type="SUPFAM" id="SSF53448">
    <property type="entry name" value="Nucleotide-diphospho-sugar transferases"/>
    <property type="match status" value="1"/>
</dbReference>
<dbReference type="PANTHER" id="PTHR43867">
    <property type="entry name" value="CELLULOSE SYNTHASE CATALYTIC SUBUNIT A [UDP-FORMING]"/>
    <property type="match status" value="1"/>
</dbReference>
<evidence type="ECO:0000313" key="10">
    <source>
        <dbReference type="Proteomes" id="UP000293550"/>
    </source>
</evidence>
<evidence type="ECO:0000313" key="9">
    <source>
        <dbReference type="EMBL" id="RZI45373.1"/>
    </source>
</evidence>
<evidence type="ECO:0000256" key="6">
    <source>
        <dbReference type="ARBA" id="ARBA00023136"/>
    </source>
</evidence>
<feature type="transmembrane region" description="Helical" evidence="7">
    <location>
        <begin position="115"/>
        <end position="139"/>
    </location>
</feature>
<gene>
    <name evidence="9" type="ORF">EQU50_07545</name>
</gene>
<keyword evidence="5 7" id="KW-1133">Transmembrane helix</keyword>
<feature type="transmembrane region" description="Helical" evidence="7">
    <location>
        <begin position="570"/>
        <end position="591"/>
    </location>
</feature>
<evidence type="ECO:0000256" key="5">
    <source>
        <dbReference type="ARBA" id="ARBA00022989"/>
    </source>
</evidence>
<dbReference type="CDD" id="cd06421">
    <property type="entry name" value="CESA_CelA_like"/>
    <property type="match status" value="1"/>
</dbReference>
<dbReference type="EMBL" id="SCFB01000015">
    <property type="protein sequence ID" value="RZI45373.1"/>
    <property type="molecule type" value="Genomic_DNA"/>
</dbReference>
<dbReference type="Gene3D" id="3.90.550.10">
    <property type="entry name" value="Spore Coat Polysaccharide Biosynthesis Protein SpsA, Chain A"/>
    <property type="match status" value="1"/>
</dbReference>
<evidence type="ECO:0000256" key="3">
    <source>
        <dbReference type="ARBA" id="ARBA00022679"/>
    </source>
</evidence>
<comment type="caution">
    <text evidence="9">The sequence shown here is derived from an EMBL/GenBank/DDBJ whole genome shotgun (WGS) entry which is preliminary data.</text>
</comment>